<dbReference type="Gene3D" id="3.40.50.150">
    <property type="entry name" value="Vaccinia Virus protein VP39"/>
    <property type="match status" value="1"/>
</dbReference>
<dbReference type="Pfam" id="PF01555">
    <property type="entry name" value="N6_N4_Mtase"/>
    <property type="match status" value="1"/>
</dbReference>
<sequence length="548" mass="63574">MSQNTKEKELSTRISELETKIKKLQSRKRYGLVWEDNPEQVFELCKEQLPVLAEDTKKEILTEQENPVNILIEGDNYHSLSVLNYTHKGKIDVVYIDPPYNTGNQDFIYNDRFVDKEDAYRHSKWIGFMAKRLNLAKQLLTKSGVLFISINDIELSQLKLLCDEIFGEKNVEVMIWYKIPEEGTAGQGKMKITHRFRLDHEYILVCYKDRNSLKFNKPLRLKKTKNQYGNVDNDPRGDWMSCEICKSEDKSNPKGKNYYSITTPSGRIIKRQWHISYDDFLILDKDKRIYWGSGKSVPRLKKFLDEPQPITPSSVITNISQTEANNELKKLLGDKEFDNPKPLSLIKWILEISSQKNSIILDFFAGSGTTGQATLELNKNDNGNRKFILCTNDEGGICTKICYPRLKKVIKGFTDEKDKIKYSPLGTNLKYFKTDFVEAKPTDSNKKKLVDKSTEMLCLKEDCFELVKKGQNFKIFTSNKDKYLGIVYDDSGILSFKSEVKKIDNKIITYIFSLDESAREEEFEDVQKLVELKPIPSVILNVYKRIFK</sequence>
<evidence type="ECO:0000256" key="1">
    <source>
        <dbReference type="ARBA" id="ARBA00006594"/>
    </source>
</evidence>
<dbReference type="AlphaFoldDB" id="A0A1F6UV90"/>
<protein>
    <recommendedName>
        <fullName evidence="5">DNA methylase N-4/N-6 domain-containing protein</fullName>
    </recommendedName>
</protein>
<evidence type="ECO:0000259" key="5">
    <source>
        <dbReference type="Pfam" id="PF01555"/>
    </source>
</evidence>
<keyword evidence="4" id="KW-0949">S-adenosyl-L-methionine</keyword>
<evidence type="ECO:0000256" key="2">
    <source>
        <dbReference type="ARBA" id="ARBA00022603"/>
    </source>
</evidence>
<dbReference type="InterPro" id="IPR029063">
    <property type="entry name" value="SAM-dependent_MTases_sf"/>
</dbReference>
<evidence type="ECO:0000313" key="7">
    <source>
        <dbReference type="Proteomes" id="UP000177869"/>
    </source>
</evidence>
<proteinExistence type="inferred from homology"/>
<dbReference type="EMBL" id="MFTI01000001">
    <property type="protein sequence ID" value="OGI61305.1"/>
    <property type="molecule type" value="Genomic_DNA"/>
</dbReference>
<dbReference type="STRING" id="1801732.A2814_00710"/>
<evidence type="ECO:0000313" key="6">
    <source>
        <dbReference type="EMBL" id="OGI61305.1"/>
    </source>
</evidence>
<gene>
    <name evidence="6" type="ORF">A2814_00710</name>
</gene>
<dbReference type="PROSITE" id="PS00092">
    <property type="entry name" value="N6_MTASE"/>
    <property type="match status" value="1"/>
</dbReference>
<keyword evidence="3" id="KW-0808">Transferase</keyword>
<dbReference type="GO" id="GO:0008170">
    <property type="term" value="F:N-methyltransferase activity"/>
    <property type="evidence" value="ECO:0007669"/>
    <property type="project" value="InterPro"/>
</dbReference>
<dbReference type="SUPFAM" id="SSF53335">
    <property type="entry name" value="S-adenosyl-L-methionine-dependent methyltransferases"/>
    <property type="match status" value="1"/>
</dbReference>
<accession>A0A1F6UV90</accession>
<dbReference type="GO" id="GO:0032259">
    <property type="term" value="P:methylation"/>
    <property type="evidence" value="ECO:0007669"/>
    <property type="project" value="UniProtKB-KW"/>
</dbReference>
<dbReference type="InterPro" id="IPR002052">
    <property type="entry name" value="DNA_methylase_N6_adenine_CS"/>
</dbReference>
<name>A0A1F6UV90_9BACT</name>
<reference evidence="6 7" key="1">
    <citation type="journal article" date="2016" name="Nat. Commun.">
        <title>Thousands of microbial genomes shed light on interconnected biogeochemical processes in an aquifer system.</title>
        <authorList>
            <person name="Anantharaman K."/>
            <person name="Brown C.T."/>
            <person name="Hug L.A."/>
            <person name="Sharon I."/>
            <person name="Castelle C.J."/>
            <person name="Probst A.J."/>
            <person name="Thomas B.C."/>
            <person name="Singh A."/>
            <person name="Wilkins M.J."/>
            <person name="Karaoz U."/>
            <person name="Brodie E.L."/>
            <person name="Williams K.H."/>
            <person name="Hubbard S.S."/>
            <person name="Banfield J.F."/>
        </authorList>
    </citation>
    <scope>NUCLEOTIDE SEQUENCE [LARGE SCALE GENOMIC DNA]</scope>
</reference>
<feature type="domain" description="DNA methylase N-4/N-6" evidence="5">
    <location>
        <begin position="91"/>
        <end position="389"/>
    </location>
</feature>
<comment type="similarity">
    <text evidence="1">Belongs to the N(4)/N(6)-methyltransferase family.</text>
</comment>
<dbReference type="InterPro" id="IPR002295">
    <property type="entry name" value="N4/N6-MTase_EcoPI_Mod-like"/>
</dbReference>
<dbReference type="Proteomes" id="UP000177869">
    <property type="component" value="Unassembled WGS sequence"/>
</dbReference>
<comment type="caution">
    <text evidence="6">The sequence shown here is derived from an EMBL/GenBank/DDBJ whole genome shotgun (WGS) entry which is preliminary data.</text>
</comment>
<dbReference type="InterPro" id="IPR002941">
    <property type="entry name" value="DNA_methylase_N4/N6"/>
</dbReference>
<organism evidence="6 7">
    <name type="scientific">Candidatus Nomurabacteria bacterium RIFCSPHIGHO2_01_FULL_38_19</name>
    <dbReference type="NCBI Taxonomy" id="1801732"/>
    <lineage>
        <taxon>Bacteria</taxon>
        <taxon>Candidatus Nomuraibacteriota</taxon>
    </lineage>
</organism>
<dbReference type="PRINTS" id="PR00506">
    <property type="entry name" value="D21N6MTFRASE"/>
</dbReference>
<dbReference type="PIRSF" id="PIRSF015855">
    <property type="entry name" value="TypeIII_Mtase_mKpnI"/>
    <property type="match status" value="1"/>
</dbReference>
<evidence type="ECO:0000256" key="4">
    <source>
        <dbReference type="ARBA" id="ARBA00022691"/>
    </source>
</evidence>
<keyword evidence="2" id="KW-0489">Methyltransferase</keyword>
<dbReference type="GO" id="GO:0003677">
    <property type="term" value="F:DNA binding"/>
    <property type="evidence" value="ECO:0007669"/>
    <property type="project" value="InterPro"/>
</dbReference>
<evidence type="ECO:0000256" key="3">
    <source>
        <dbReference type="ARBA" id="ARBA00022679"/>
    </source>
</evidence>